<sequence>MSASYGPVAYDYDPKAPDYSELHVVGDTGIQQRAWPGIVSIQDPRQPGTGHVCGGSLISTEWVLTAAHCFNNTKNINTWRVVTGATRLTQPGPEVQMRHIKQLRVHEHYIPGEEKNDIALLKLDQPVLCSHSVQLGCLPDSTLNVPELKTCYIAGWSSTTMRAKRPSDVLQEAKVHLIDVQLCNSSLLVHRGHPNPQLVCWLPRGWHQPLPGKSVGQGDGGGPLVCKANEAAYFWLVGVSSWGKGCERANQPGVFTSIQHFYDWILAQTHLPPDRRESRHFTTTPITTTPITTTPTPPQKPRPIPTSITTPIPTPVGRFSSCPYSIQRLVEFFTQLQRFLQVLKRKLARETLLTSDVTSKHKLSYWPGKVYLSQEPSLHISQVENSLAFLQNAE</sequence>
<dbReference type="FunFam" id="2.40.10.10:FF:000002">
    <property type="entry name" value="Transmembrane protease serine"/>
    <property type="match status" value="1"/>
</dbReference>
<dbReference type="Pfam" id="PF00089">
    <property type="entry name" value="Trypsin"/>
    <property type="match status" value="1"/>
</dbReference>
<evidence type="ECO:0000256" key="4">
    <source>
        <dbReference type="ARBA" id="ARBA00023157"/>
    </source>
</evidence>
<dbReference type="GO" id="GO:0004252">
    <property type="term" value="F:serine-type endopeptidase activity"/>
    <property type="evidence" value="ECO:0007669"/>
    <property type="project" value="InterPro"/>
</dbReference>
<keyword evidence="4" id="KW-1015">Disulfide bond</keyword>
<accession>A0A8C5TIX4</accession>
<reference evidence="8" key="2">
    <citation type="submission" date="2025-09" db="UniProtKB">
        <authorList>
            <consortium name="Ensembl"/>
        </authorList>
    </citation>
    <scope>IDENTIFICATION</scope>
</reference>
<dbReference type="AlphaFoldDB" id="A0A8C5TIX4"/>
<protein>
    <recommendedName>
        <fullName evidence="7">Peptidase S1 domain-containing protein</fullName>
    </recommendedName>
</protein>
<feature type="compositionally biased region" description="Low complexity" evidence="6">
    <location>
        <begin position="282"/>
        <end position="294"/>
    </location>
</feature>
<dbReference type="InterPro" id="IPR018114">
    <property type="entry name" value="TRYPSIN_HIS"/>
</dbReference>
<keyword evidence="9" id="KW-1185">Reference proteome</keyword>
<dbReference type="PRINTS" id="PR00722">
    <property type="entry name" value="CHYMOTRYPSIN"/>
</dbReference>
<evidence type="ECO:0000259" key="7">
    <source>
        <dbReference type="PROSITE" id="PS50240"/>
    </source>
</evidence>
<evidence type="ECO:0000256" key="2">
    <source>
        <dbReference type="ARBA" id="ARBA00022801"/>
    </source>
</evidence>
<feature type="region of interest" description="Disordered" evidence="6">
    <location>
        <begin position="275"/>
        <end position="310"/>
    </location>
</feature>
<dbReference type="SUPFAM" id="SSF50494">
    <property type="entry name" value="Trypsin-like serine proteases"/>
    <property type="match status" value="1"/>
</dbReference>
<name>A0A8C5TIX4_9PASS</name>
<keyword evidence="3" id="KW-0720">Serine protease</keyword>
<dbReference type="FunFam" id="2.40.10.10:FF:000004">
    <property type="entry name" value="Tryptase gamma 1"/>
    <property type="match status" value="1"/>
</dbReference>
<evidence type="ECO:0000256" key="6">
    <source>
        <dbReference type="SAM" id="MobiDB-lite"/>
    </source>
</evidence>
<dbReference type="CDD" id="cd00190">
    <property type="entry name" value="Tryp_SPc"/>
    <property type="match status" value="1"/>
</dbReference>
<dbReference type="OrthoDB" id="6339452at2759"/>
<keyword evidence="1" id="KW-0645">Protease</keyword>
<dbReference type="Gene3D" id="2.40.10.10">
    <property type="entry name" value="Trypsin-like serine proteases"/>
    <property type="match status" value="2"/>
</dbReference>
<dbReference type="InterPro" id="IPR001254">
    <property type="entry name" value="Trypsin_dom"/>
</dbReference>
<feature type="compositionally biased region" description="Pro residues" evidence="6">
    <location>
        <begin position="295"/>
        <end position="304"/>
    </location>
</feature>
<evidence type="ECO:0000313" key="9">
    <source>
        <dbReference type="Proteomes" id="UP000694560"/>
    </source>
</evidence>
<dbReference type="PROSITE" id="PS00134">
    <property type="entry name" value="TRYPSIN_HIS"/>
    <property type="match status" value="1"/>
</dbReference>
<evidence type="ECO:0000256" key="1">
    <source>
        <dbReference type="ARBA" id="ARBA00022670"/>
    </source>
</evidence>
<dbReference type="PROSITE" id="PS50240">
    <property type="entry name" value="TRYPSIN_DOM"/>
    <property type="match status" value="1"/>
</dbReference>
<dbReference type="SMART" id="SM00020">
    <property type="entry name" value="Tryp_SPc"/>
    <property type="match status" value="1"/>
</dbReference>
<organism evidence="8 9">
    <name type="scientific">Malurus cyaneus samueli</name>
    <dbReference type="NCBI Taxonomy" id="2593467"/>
    <lineage>
        <taxon>Eukaryota</taxon>
        <taxon>Metazoa</taxon>
        <taxon>Chordata</taxon>
        <taxon>Craniata</taxon>
        <taxon>Vertebrata</taxon>
        <taxon>Euteleostomi</taxon>
        <taxon>Archelosauria</taxon>
        <taxon>Archosauria</taxon>
        <taxon>Dinosauria</taxon>
        <taxon>Saurischia</taxon>
        <taxon>Theropoda</taxon>
        <taxon>Coelurosauria</taxon>
        <taxon>Aves</taxon>
        <taxon>Neognathae</taxon>
        <taxon>Neoaves</taxon>
        <taxon>Telluraves</taxon>
        <taxon>Australaves</taxon>
        <taxon>Passeriformes</taxon>
        <taxon>Meliphagoidea</taxon>
        <taxon>Maluridae</taxon>
        <taxon>Malurus</taxon>
    </lineage>
</organism>
<keyword evidence="2" id="KW-0378">Hydrolase</keyword>
<dbReference type="PANTHER" id="PTHR24252:SF8">
    <property type="entry name" value="ACROSIN"/>
    <property type="match status" value="1"/>
</dbReference>
<evidence type="ECO:0000256" key="3">
    <source>
        <dbReference type="ARBA" id="ARBA00022825"/>
    </source>
</evidence>
<comment type="similarity">
    <text evidence="5">Belongs to the peptidase S1 family. CLIP subfamily.</text>
</comment>
<dbReference type="PANTHER" id="PTHR24252">
    <property type="entry name" value="ACROSIN-RELATED"/>
    <property type="match status" value="1"/>
</dbReference>
<proteinExistence type="inferred from homology"/>
<dbReference type="InterPro" id="IPR001314">
    <property type="entry name" value="Peptidase_S1A"/>
</dbReference>
<evidence type="ECO:0000256" key="5">
    <source>
        <dbReference type="ARBA" id="ARBA00024195"/>
    </source>
</evidence>
<feature type="domain" description="Peptidase S1" evidence="7">
    <location>
        <begin position="24"/>
        <end position="270"/>
    </location>
</feature>
<reference evidence="8" key="1">
    <citation type="submission" date="2025-08" db="UniProtKB">
        <authorList>
            <consortium name="Ensembl"/>
        </authorList>
    </citation>
    <scope>IDENTIFICATION</scope>
</reference>
<dbReference type="Proteomes" id="UP000694560">
    <property type="component" value="Unplaced"/>
</dbReference>
<dbReference type="Ensembl" id="ENSMCST00000008402.1">
    <property type="protein sequence ID" value="ENSMCSP00000008205.1"/>
    <property type="gene ID" value="ENSMCSG00000005851.1"/>
</dbReference>
<dbReference type="InterPro" id="IPR043504">
    <property type="entry name" value="Peptidase_S1_PA_chymotrypsin"/>
</dbReference>
<evidence type="ECO:0000313" key="8">
    <source>
        <dbReference type="Ensembl" id="ENSMCSP00000008205.1"/>
    </source>
</evidence>
<dbReference type="GO" id="GO:0006508">
    <property type="term" value="P:proteolysis"/>
    <property type="evidence" value="ECO:0007669"/>
    <property type="project" value="UniProtKB-KW"/>
</dbReference>
<dbReference type="InterPro" id="IPR009003">
    <property type="entry name" value="Peptidase_S1_PA"/>
</dbReference>
<dbReference type="GO" id="GO:0007340">
    <property type="term" value="P:acrosome reaction"/>
    <property type="evidence" value="ECO:0007669"/>
    <property type="project" value="TreeGrafter"/>
</dbReference>